<evidence type="ECO:0000313" key="2">
    <source>
        <dbReference type="Proteomes" id="UP000641954"/>
    </source>
</evidence>
<dbReference type="Proteomes" id="UP000641954">
    <property type="component" value="Unassembled WGS sequence"/>
</dbReference>
<evidence type="ECO:0000313" key="1">
    <source>
        <dbReference type="EMBL" id="MBD2543379.1"/>
    </source>
</evidence>
<comment type="caution">
    <text evidence="1">The sequence shown here is derived from an EMBL/GenBank/DDBJ whole genome shotgun (WGS) entry which is preliminary data.</text>
</comment>
<sequence length="46" mass="5140">MQISTAIASSSQELEETCREQLASINQEVAIAQEIELPSTRSNYLR</sequence>
<name>A0ABR8E958_9CYAN</name>
<protein>
    <submittedName>
        <fullName evidence="1">Uncharacterized protein</fullName>
    </submittedName>
</protein>
<proteinExistence type="predicted"/>
<reference evidence="1 2" key="1">
    <citation type="journal article" date="2020" name="ISME J.">
        <title>Comparative genomics reveals insights into cyanobacterial evolution and habitat adaptation.</title>
        <authorList>
            <person name="Chen M.Y."/>
            <person name="Teng W.K."/>
            <person name="Zhao L."/>
            <person name="Hu C.X."/>
            <person name="Zhou Y.K."/>
            <person name="Han B.P."/>
            <person name="Song L.R."/>
            <person name="Shu W.S."/>
        </authorList>
    </citation>
    <scope>NUCLEOTIDE SEQUENCE [LARGE SCALE GENOMIC DNA]</scope>
    <source>
        <strain evidence="1 2">FACHB-1370</strain>
    </source>
</reference>
<gene>
    <name evidence="1" type="ORF">H6G72_05825</name>
</gene>
<accession>A0ABR8E958</accession>
<dbReference type="RefSeq" id="WP_156331460.1">
    <property type="nucleotide sequence ID" value="NZ_JACJSK010000006.1"/>
</dbReference>
<dbReference type="EMBL" id="JACJSK010000006">
    <property type="protein sequence ID" value="MBD2543379.1"/>
    <property type="molecule type" value="Genomic_DNA"/>
</dbReference>
<organism evidence="1 2">
    <name type="scientific">Planktothricoides raciborskii FACHB-1370</name>
    <dbReference type="NCBI Taxonomy" id="2949576"/>
    <lineage>
        <taxon>Bacteria</taxon>
        <taxon>Bacillati</taxon>
        <taxon>Cyanobacteriota</taxon>
        <taxon>Cyanophyceae</taxon>
        <taxon>Oscillatoriophycideae</taxon>
        <taxon>Oscillatoriales</taxon>
        <taxon>Oscillatoriaceae</taxon>
        <taxon>Planktothricoides</taxon>
    </lineage>
</organism>
<keyword evidence="2" id="KW-1185">Reference proteome</keyword>